<sequence>MTTSVKDSLHNTIETLSEEECQQLLEFIQYLQQTIPSSMKSLLNDPTFNIPAKGFGTFEVIEAIQGEGIAASELLVEDRR</sequence>
<name>A0A8J6XHZ7_9CYAN</name>
<protein>
    <recommendedName>
        <fullName evidence="3">DUF2281 domain-containing protein</fullName>
    </recommendedName>
</protein>
<dbReference type="RefSeq" id="WP_190825347.1">
    <property type="nucleotide sequence ID" value="NZ_CAWPPI010000013.1"/>
</dbReference>
<dbReference type="Proteomes" id="UP000629098">
    <property type="component" value="Unassembled WGS sequence"/>
</dbReference>
<evidence type="ECO:0008006" key="3">
    <source>
        <dbReference type="Google" id="ProtNLM"/>
    </source>
</evidence>
<dbReference type="AlphaFoldDB" id="A0A8J6XHZ7"/>
<reference evidence="1" key="1">
    <citation type="submission" date="2020-09" db="EMBL/GenBank/DDBJ databases">
        <title>Iningainema tapete sp. nov. (Scytonemataceae, Cyanobacteria) from greenhouses in central Florida (USA) produces two types of nodularin with biosynthetic potential for microcystin-LR and anabaenopeptins.</title>
        <authorList>
            <person name="Berthold D.E."/>
            <person name="Lefler F.W."/>
            <person name="Huang I.-S."/>
            <person name="Abdulla H."/>
            <person name="Zimba P.V."/>
            <person name="Laughinghouse H.D. IV."/>
        </authorList>
    </citation>
    <scope>NUCLEOTIDE SEQUENCE</scope>
    <source>
        <strain evidence="1">BLCCT55</strain>
    </source>
</reference>
<accession>A0A8J6XHZ7</accession>
<organism evidence="1 2">
    <name type="scientific">Iningainema tapete BLCC-T55</name>
    <dbReference type="NCBI Taxonomy" id="2748662"/>
    <lineage>
        <taxon>Bacteria</taxon>
        <taxon>Bacillati</taxon>
        <taxon>Cyanobacteriota</taxon>
        <taxon>Cyanophyceae</taxon>
        <taxon>Nostocales</taxon>
        <taxon>Scytonemataceae</taxon>
        <taxon>Iningainema tapete</taxon>
    </lineage>
</organism>
<gene>
    <name evidence="1" type="ORF">ICL16_02665</name>
</gene>
<comment type="caution">
    <text evidence="1">The sequence shown here is derived from an EMBL/GenBank/DDBJ whole genome shotgun (WGS) entry which is preliminary data.</text>
</comment>
<keyword evidence="2" id="KW-1185">Reference proteome</keyword>
<dbReference type="EMBL" id="JACXAE010000013">
    <property type="protein sequence ID" value="MBD2771051.1"/>
    <property type="molecule type" value="Genomic_DNA"/>
</dbReference>
<evidence type="ECO:0000313" key="2">
    <source>
        <dbReference type="Proteomes" id="UP000629098"/>
    </source>
</evidence>
<proteinExistence type="predicted"/>
<evidence type="ECO:0000313" key="1">
    <source>
        <dbReference type="EMBL" id="MBD2771051.1"/>
    </source>
</evidence>